<dbReference type="EMBL" id="MK993561">
    <property type="protein sequence ID" value="QFZ98707.1"/>
    <property type="molecule type" value="Genomic_DNA"/>
</dbReference>
<keyword evidence="10" id="KW-0249">Electron transport</keyword>
<evidence type="ECO:0000259" key="19">
    <source>
        <dbReference type="Pfam" id="PF00361"/>
    </source>
</evidence>
<geneLocation type="mitochondrion" evidence="22"/>
<dbReference type="PRINTS" id="PR01434">
    <property type="entry name" value="NADHDHGNASE5"/>
</dbReference>
<feature type="transmembrane region" description="Helical" evidence="17">
    <location>
        <begin position="454"/>
        <end position="472"/>
    </location>
</feature>
<dbReference type="Pfam" id="PF06455">
    <property type="entry name" value="NADH5_C"/>
    <property type="match status" value="1"/>
</dbReference>
<evidence type="ECO:0000259" key="20">
    <source>
        <dbReference type="Pfam" id="PF00662"/>
    </source>
</evidence>
<feature type="transmembrane region" description="Helical" evidence="17">
    <location>
        <begin position="363"/>
        <end position="387"/>
    </location>
</feature>
<keyword evidence="14 17" id="KW-0496">Mitochondrion</keyword>
<dbReference type="GO" id="GO:0005743">
    <property type="term" value="C:mitochondrial inner membrane"/>
    <property type="evidence" value="ECO:0007669"/>
    <property type="project" value="UniProtKB-SubCell"/>
</dbReference>
<feature type="domain" description="NADH:quinone oxidoreductase/Mrp antiporter transmembrane" evidence="19">
    <location>
        <begin position="132"/>
        <end position="415"/>
    </location>
</feature>
<feature type="domain" description="NADH dehydrogenase subunit 5 C-terminal" evidence="21">
    <location>
        <begin position="502"/>
        <end position="628"/>
    </location>
</feature>
<evidence type="ECO:0000256" key="9">
    <source>
        <dbReference type="ARBA" id="ARBA00022967"/>
    </source>
</evidence>
<dbReference type="PANTHER" id="PTHR42829:SF2">
    <property type="entry name" value="NADH-UBIQUINONE OXIDOREDUCTASE CHAIN 5"/>
    <property type="match status" value="1"/>
</dbReference>
<protein>
    <recommendedName>
        <fullName evidence="4 17">NADH-ubiquinone oxidoreductase chain 5</fullName>
        <ecNumber evidence="3 17">7.1.1.2</ecNumber>
    </recommendedName>
</protein>
<comment type="similarity">
    <text evidence="17">Belongs to the complex I subunit 5 family.</text>
</comment>
<gene>
    <name evidence="22" type="primary">nad5</name>
</gene>
<feature type="transmembrane region" description="Helical" evidence="17">
    <location>
        <begin position="113"/>
        <end position="128"/>
    </location>
</feature>
<feature type="transmembrane region" description="Helical" evidence="17">
    <location>
        <begin position="83"/>
        <end position="101"/>
    </location>
</feature>
<dbReference type="GO" id="GO:0015990">
    <property type="term" value="P:electron transport coupled proton transport"/>
    <property type="evidence" value="ECO:0007669"/>
    <property type="project" value="TreeGrafter"/>
</dbReference>
<evidence type="ECO:0000256" key="4">
    <source>
        <dbReference type="ARBA" id="ARBA00021096"/>
    </source>
</evidence>
<evidence type="ECO:0000256" key="6">
    <source>
        <dbReference type="ARBA" id="ARBA00022660"/>
    </source>
</evidence>
<dbReference type="InterPro" id="IPR001516">
    <property type="entry name" value="Proton_antipo_N"/>
</dbReference>
<feature type="domain" description="NADH-Ubiquinone oxidoreductase (complex I) chain 5 N-terminal" evidence="20">
    <location>
        <begin position="64"/>
        <end position="114"/>
    </location>
</feature>
<accession>A0A5Q0N4I6</accession>
<keyword evidence="6" id="KW-0679">Respiratory chain</keyword>
<organism evidence="22">
    <name type="scientific">Amanita thiersii</name>
    <dbReference type="NCBI Taxonomy" id="235537"/>
    <lineage>
        <taxon>Eukaryota</taxon>
        <taxon>Fungi</taxon>
        <taxon>Dikarya</taxon>
        <taxon>Basidiomycota</taxon>
        <taxon>Agaricomycotina</taxon>
        <taxon>Agaricomycetes</taxon>
        <taxon>Agaricomycetidae</taxon>
        <taxon>Agaricales</taxon>
        <taxon>Pluteineae</taxon>
        <taxon>Amanitaceae</taxon>
        <taxon>Amanita</taxon>
    </lineage>
</organism>
<keyword evidence="9" id="KW-1278">Translocase</keyword>
<keyword evidence="7 17" id="KW-0812">Transmembrane</keyword>
<evidence type="ECO:0000256" key="8">
    <source>
        <dbReference type="ARBA" id="ARBA00022792"/>
    </source>
</evidence>
<dbReference type="NCBIfam" id="TIGR01974">
    <property type="entry name" value="NDH_I_L"/>
    <property type="match status" value="1"/>
</dbReference>
<feature type="transmembrane region" description="Helical" evidence="17">
    <location>
        <begin position="134"/>
        <end position="155"/>
    </location>
</feature>
<evidence type="ECO:0000256" key="15">
    <source>
        <dbReference type="ARBA" id="ARBA00023136"/>
    </source>
</evidence>
<dbReference type="AlphaFoldDB" id="A0A5Q0N4I6"/>
<feature type="transmembrane region" description="Helical" evidence="17">
    <location>
        <begin position="203"/>
        <end position="222"/>
    </location>
</feature>
<dbReference type="PANTHER" id="PTHR42829">
    <property type="entry name" value="NADH-UBIQUINONE OXIDOREDUCTASE CHAIN 5"/>
    <property type="match status" value="1"/>
</dbReference>
<feature type="transmembrane region" description="Helical" evidence="17">
    <location>
        <begin position="333"/>
        <end position="351"/>
    </location>
</feature>
<evidence type="ECO:0000256" key="18">
    <source>
        <dbReference type="SAM" id="SignalP"/>
    </source>
</evidence>
<keyword evidence="15 17" id="KW-0472">Membrane</keyword>
<dbReference type="InterPro" id="IPR018393">
    <property type="entry name" value="NADHpl_OxRdtase_5_subgr"/>
</dbReference>
<evidence type="ECO:0000256" key="16">
    <source>
        <dbReference type="ARBA" id="ARBA00049551"/>
    </source>
</evidence>
<evidence type="ECO:0000256" key="14">
    <source>
        <dbReference type="ARBA" id="ARBA00023128"/>
    </source>
</evidence>
<evidence type="ECO:0000256" key="11">
    <source>
        <dbReference type="ARBA" id="ARBA00022989"/>
    </source>
</evidence>
<dbReference type="RefSeq" id="YP_009710756.1">
    <property type="nucleotide sequence ID" value="NC_045201.1"/>
</dbReference>
<feature type="transmembrane region" description="Helical" evidence="17">
    <location>
        <begin position="301"/>
        <end position="321"/>
    </location>
</feature>
<dbReference type="Pfam" id="PF00662">
    <property type="entry name" value="Proton_antipo_N"/>
    <property type="match status" value="1"/>
</dbReference>
<evidence type="ECO:0000259" key="21">
    <source>
        <dbReference type="Pfam" id="PF06455"/>
    </source>
</evidence>
<dbReference type="GeneID" id="42437965"/>
<feature type="transmembrane region" description="Helical" evidence="17">
    <location>
        <begin position="614"/>
        <end position="634"/>
    </location>
</feature>
<comment type="catalytic activity">
    <reaction evidence="16 17">
        <text>a ubiquinone + NADH + 5 H(+)(in) = a ubiquinol + NAD(+) + 4 H(+)(out)</text>
        <dbReference type="Rhea" id="RHEA:29091"/>
        <dbReference type="Rhea" id="RHEA-COMP:9565"/>
        <dbReference type="Rhea" id="RHEA-COMP:9566"/>
        <dbReference type="ChEBI" id="CHEBI:15378"/>
        <dbReference type="ChEBI" id="CHEBI:16389"/>
        <dbReference type="ChEBI" id="CHEBI:17976"/>
        <dbReference type="ChEBI" id="CHEBI:57540"/>
        <dbReference type="ChEBI" id="CHEBI:57945"/>
        <dbReference type="EC" id="7.1.1.2"/>
    </reaction>
</comment>
<keyword evidence="13 17" id="KW-0830">Ubiquinone</keyword>
<feature type="transmembrane region" description="Helical" evidence="17">
    <location>
        <begin position="176"/>
        <end position="197"/>
    </location>
</feature>
<feature type="transmembrane region" description="Helical" evidence="17">
    <location>
        <begin position="243"/>
        <end position="261"/>
    </location>
</feature>
<evidence type="ECO:0000256" key="1">
    <source>
        <dbReference type="ARBA" id="ARBA00003257"/>
    </source>
</evidence>
<feature type="transmembrane region" description="Helical" evidence="17">
    <location>
        <begin position="407"/>
        <end position="434"/>
    </location>
</feature>
<name>A0A5Q0N4I6_9AGAR</name>
<feature type="transmembrane region" description="Helical" evidence="17">
    <location>
        <begin position="273"/>
        <end position="294"/>
    </location>
</feature>
<evidence type="ECO:0000256" key="12">
    <source>
        <dbReference type="ARBA" id="ARBA00023027"/>
    </source>
</evidence>
<dbReference type="Pfam" id="PF00361">
    <property type="entry name" value="Proton_antipo_M"/>
    <property type="match status" value="1"/>
</dbReference>
<feature type="transmembrane region" description="Helical" evidence="17">
    <location>
        <begin position="510"/>
        <end position="527"/>
    </location>
</feature>
<sequence>MYLSIIILPLLGSLVSGLLGRKVGVTGSQFVSCTCLILSSLLMTIAFYEVGICGSPVHINLGSWINSEIMSISWEFYFDQLTVSLGLAVLYCSSLIHIYTIDYLSSDPHIQRFFSYLSAFTAGMLFLICGGNYFVMFVGWEAIGVVSYLLINYYFTRIQANKAAILAFTMNRGGDMLMSIGFFAIFALFGSLNYSAIFSLVPYMNETAISIIALLLLGGALAKSANIPLHSWLPGSMEAPTPVSALLHAATLVTAGIYLLLRSSPILEFSPTALLVITLIGSTTAFFAATCGLLQNDLKRIIAFSTISQLGYMMMAIGLSQYNVALMHTVNHAFFKALLFLGAGAVIHSFADQQDVRRMGGLIKFLPFTYSVMLVGSLSLLATPYLTGFYSKDLILELAYGQYSFSGMYAFVLGSITAGITAFYSFRLISLVFLTTPNGQKQSYLNSHESKIAVVLPLLILALFSIFFGYIFSDLFVGVGSDFFGNSLFTHPNNISIIEAEFSINPLIKLLPAILSISGATLAVLFYHKAPEVLIGLTDTKLGRNLYSFLNGKYYFDVIYNHYLVAAGLKLGYTISKQIDRGVIELLGPYGLAKAFTNTGINIAKLDTGIITTYALYITIGLLSLLFLVFAPVLIDTSLISEIRLIVIYLASLILLIGSSTPFQGPKVVRKVRAIEQEGPVRAERGVLRVRDIDKVREVREVREIR</sequence>
<dbReference type="Gene3D" id="1.20.5.2700">
    <property type="match status" value="1"/>
</dbReference>
<evidence type="ECO:0000256" key="2">
    <source>
        <dbReference type="ARBA" id="ARBA00004448"/>
    </source>
</evidence>
<evidence type="ECO:0000256" key="13">
    <source>
        <dbReference type="ARBA" id="ARBA00023075"/>
    </source>
</evidence>
<feature type="transmembrane region" description="Helical" evidence="17">
    <location>
        <begin position="30"/>
        <end position="50"/>
    </location>
</feature>
<dbReference type="GO" id="GO:0008137">
    <property type="term" value="F:NADH dehydrogenase (ubiquinone) activity"/>
    <property type="evidence" value="ECO:0007669"/>
    <property type="project" value="UniProtKB-EC"/>
</dbReference>
<dbReference type="InterPro" id="IPR003945">
    <property type="entry name" value="NU5C-like"/>
</dbReference>
<dbReference type="InterPro" id="IPR001750">
    <property type="entry name" value="ND/Mrp_TM"/>
</dbReference>
<dbReference type="NCBIfam" id="NF005141">
    <property type="entry name" value="PRK06590.1"/>
    <property type="match status" value="1"/>
</dbReference>
<evidence type="ECO:0000256" key="7">
    <source>
        <dbReference type="ARBA" id="ARBA00022692"/>
    </source>
</evidence>
<keyword evidence="8" id="KW-0999">Mitochondrion inner membrane</keyword>
<feature type="chain" id="PRO_5024462668" description="NADH-ubiquinone oxidoreductase chain 5" evidence="18">
    <location>
        <begin position="21"/>
        <end position="706"/>
    </location>
</feature>
<comment type="subcellular location">
    <subcellularLocation>
        <location evidence="2">Mitochondrion inner membrane</location>
        <topology evidence="2">Multi-pass membrane protein</topology>
    </subcellularLocation>
</comment>
<dbReference type="InterPro" id="IPR010934">
    <property type="entry name" value="NADH_DH_su5_C"/>
</dbReference>
<keyword evidence="11 17" id="KW-1133">Transmembrane helix</keyword>
<comment type="function">
    <text evidence="1">Core subunit of the mitochondrial membrane respiratory chain NADH dehydrogenase (Complex I) that is believed to belong to the minimal assembly required for catalysis. Complex I functions in the transfer of electrons from NADH to the respiratory chain. The immediate electron acceptor for the enzyme is believed to be ubiquinone.</text>
</comment>
<evidence type="ECO:0000256" key="10">
    <source>
        <dbReference type="ARBA" id="ARBA00022982"/>
    </source>
</evidence>
<comment type="function">
    <text evidence="17">Core subunit of the mitochondrial membrane respiratory chain NADH dehydrogenase (Complex I) which catalyzes electron transfer from NADH through the respiratory chain, using ubiquinone as an electron acceptor. Essential for the catalytic activity and assembly of complex I.</text>
</comment>
<evidence type="ECO:0000313" key="22">
    <source>
        <dbReference type="EMBL" id="QFZ98707.1"/>
    </source>
</evidence>
<keyword evidence="5 17" id="KW-0813">Transport</keyword>
<dbReference type="EC" id="7.1.1.2" evidence="3 17"/>
<reference evidence="22" key="1">
    <citation type="journal article" name="Front. Microbiol.">
        <title>Comparative Mitogenome Analysis Reveals Mitochondrial Genome Differentiation in Ectomycorrhizal and Asymbiotic Amanita Species.</title>
        <authorList>
            <person name="Li Q."/>
            <person name="He X."/>
            <person name="Ren Y."/>
            <person name="Xiong C."/>
            <person name="Jin X."/>
            <person name="Peng L."/>
            <person name="Huang W."/>
        </authorList>
    </citation>
    <scope>NUCLEOTIDE SEQUENCE</scope>
</reference>
<evidence type="ECO:0000256" key="17">
    <source>
        <dbReference type="RuleBase" id="RU003404"/>
    </source>
</evidence>
<keyword evidence="12 17" id="KW-0520">NAD</keyword>
<evidence type="ECO:0000256" key="5">
    <source>
        <dbReference type="ARBA" id="ARBA00022448"/>
    </source>
</evidence>
<proteinExistence type="inferred from homology"/>
<keyword evidence="18" id="KW-0732">Signal</keyword>
<dbReference type="GO" id="GO:0003954">
    <property type="term" value="F:NADH dehydrogenase activity"/>
    <property type="evidence" value="ECO:0007669"/>
    <property type="project" value="TreeGrafter"/>
</dbReference>
<evidence type="ECO:0000256" key="3">
    <source>
        <dbReference type="ARBA" id="ARBA00012944"/>
    </source>
</evidence>
<feature type="signal peptide" evidence="18">
    <location>
        <begin position="1"/>
        <end position="20"/>
    </location>
</feature>
<feature type="transmembrane region" description="Helical" evidence="17">
    <location>
        <begin position="646"/>
        <end position="663"/>
    </location>
</feature>
<dbReference type="GO" id="GO:0042773">
    <property type="term" value="P:ATP synthesis coupled electron transport"/>
    <property type="evidence" value="ECO:0007669"/>
    <property type="project" value="InterPro"/>
</dbReference>